<protein>
    <submittedName>
        <fullName evidence="1">Uncharacterized protein</fullName>
    </submittedName>
</protein>
<evidence type="ECO:0000313" key="2">
    <source>
        <dbReference type="Proteomes" id="UP000670092"/>
    </source>
</evidence>
<dbReference type="Proteomes" id="UP000670092">
    <property type="component" value="Unassembled WGS sequence"/>
</dbReference>
<dbReference type="AlphaFoldDB" id="A0A8H7YNQ8"/>
<accession>A0A8H7YNQ8</accession>
<dbReference type="VEuPathDB" id="FungiDB:I7I52_04582"/>
<proteinExistence type="predicted"/>
<name>A0A8H7YNQ8_AJECA</name>
<organism evidence="1 2">
    <name type="scientific">Ajellomyces capsulatus</name>
    <name type="common">Darling's disease fungus</name>
    <name type="synonym">Histoplasma capsulatum</name>
    <dbReference type="NCBI Taxonomy" id="5037"/>
    <lineage>
        <taxon>Eukaryota</taxon>
        <taxon>Fungi</taxon>
        <taxon>Dikarya</taxon>
        <taxon>Ascomycota</taxon>
        <taxon>Pezizomycotina</taxon>
        <taxon>Eurotiomycetes</taxon>
        <taxon>Eurotiomycetidae</taxon>
        <taxon>Onygenales</taxon>
        <taxon>Ajellomycetaceae</taxon>
        <taxon>Histoplasma</taxon>
    </lineage>
</organism>
<reference evidence="1 2" key="1">
    <citation type="submission" date="2021-01" db="EMBL/GenBank/DDBJ databases">
        <title>Chromosome-level genome assembly of a human fungal pathogen reveals clustering of transcriptionally co-regulated genes.</title>
        <authorList>
            <person name="Voorhies M."/>
            <person name="Cohen S."/>
            <person name="Shea T.P."/>
            <person name="Petrus S."/>
            <person name="Munoz J.F."/>
            <person name="Poplawski S."/>
            <person name="Goldman W.E."/>
            <person name="Michael T."/>
            <person name="Cuomo C.A."/>
            <person name="Sil A."/>
            <person name="Beyhan S."/>
        </authorList>
    </citation>
    <scope>NUCLEOTIDE SEQUENCE [LARGE SCALE GENOMIC DNA]</scope>
    <source>
        <strain evidence="1 2">G184AR</strain>
    </source>
</reference>
<comment type="caution">
    <text evidence="1">The sequence shown here is derived from an EMBL/GenBank/DDBJ whole genome shotgun (WGS) entry which is preliminary data.</text>
</comment>
<gene>
    <name evidence="1" type="ORF">I7I52_04582</name>
</gene>
<evidence type="ECO:0000313" key="1">
    <source>
        <dbReference type="EMBL" id="KAG5293307.1"/>
    </source>
</evidence>
<sequence>MDNLVVIVLSYHTSVVWCLWNNPGFLQANTLSCSSQMSHQPKSRLLAKKKYTPHTSFLCSTFQIQQSNWAQRQKFDNTPTPQHLFFQSCILSTDAGCVPSTNSVGS</sequence>
<dbReference type="EMBL" id="JAEVHI010000004">
    <property type="protein sequence ID" value="KAG5293307.1"/>
    <property type="molecule type" value="Genomic_DNA"/>
</dbReference>